<protein>
    <submittedName>
        <fullName evidence="2">Uncharacterized protein</fullName>
    </submittedName>
</protein>
<dbReference type="EMBL" id="JAUTWS010000187">
    <property type="protein sequence ID" value="MDO9714216.1"/>
    <property type="molecule type" value="Genomic_DNA"/>
</dbReference>
<sequence>MASIQPPPPTPGWVEIGRASPEAAATWTVWTTLLPEGGALYRILVLADGFASVTVELQPRHPAATRSLHKGSRRLPDTQEQEEALRPLLAAADVAVATALARTGGADQTRSGRSARTAPAEDDRLPAGDSAPAAERRQSEARLEGP</sequence>
<comment type="caution">
    <text evidence="2">The sequence shown here is derived from an EMBL/GenBank/DDBJ whole genome shotgun (WGS) entry which is preliminary data.</text>
</comment>
<reference evidence="2 3" key="1">
    <citation type="submission" date="2023-08" db="EMBL/GenBank/DDBJ databases">
        <title>The draft genome sequence of Paracraurococcus sp. LOR1-02.</title>
        <authorList>
            <person name="Kingkaew E."/>
            <person name="Tanasupawat S."/>
        </authorList>
    </citation>
    <scope>NUCLEOTIDE SEQUENCE [LARGE SCALE GENOMIC DNA]</scope>
    <source>
        <strain evidence="2 3">LOR1-02</strain>
    </source>
</reference>
<name>A0ABT9EDB0_9PROT</name>
<feature type="region of interest" description="Disordered" evidence="1">
    <location>
        <begin position="102"/>
        <end position="146"/>
    </location>
</feature>
<evidence type="ECO:0000313" key="3">
    <source>
        <dbReference type="Proteomes" id="UP001243009"/>
    </source>
</evidence>
<gene>
    <name evidence="2" type="ORF">Q7A36_38345</name>
</gene>
<evidence type="ECO:0000313" key="2">
    <source>
        <dbReference type="EMBL" id="MDO9714216.1"/>
    </source>
</evidence>
<evidence type="ECO:0000256" key="1">
    <source>
        <dbReference type="SAM" id="MobiDB-lite"/>
    </source>
</evidence>
<proteinExistence type="predicted"/>
<keyword evidence="3" id="KW-1185">Reference proteome</keyword>
<organism evidence="2 3">
    <name type="scientific">Paracraurococcus lichenis</name>
    <dbReference type="NCBI Taxonomy" id="3064888"/>
    <lineage>
        <taxon>Bacteria</taxon>
        <taxon>Pseudomonadati</taxon>
        <taxon>Pseudomonadota</taxon>
        <taxon>Alphaproteobacteria</taxon>
        <taxon>Acetobacterales</taxon>
        <taxon>Roseomonadaceae</taxon>
        <taxon>Paracraurococcus</taxon>
    </lineage>
</organism>
<feature type="region of interest" description="Disordered" evidence="1">
    <location>
        <begin position="58"/>
        <end position="83"/>
    </location>
</feature>
<dbReference type="RefSeq" id="WP_305109055.1">
    <property type="nucleotide sequence ID" value="NZ_JAUTWS010000187.1"/>
</dbReference>
<dbReference type="Proteomes" id="UP001243009">
    <property type="component" value="Unassembled WGS sequence"/>
</dbReference>
<feature type="compositionally biased region" description="Basic and acidic residues" evidence="1">
    <location>
        <begin position="134"/>
        <end position="146"/>
    </location>
</feature>
<accession>A0ABT9EDB0</accession>